<dbReference type="SUPFAM" id="SSF52540">
    <property type="entry name" value="P-loop containing nucleoside triphosphate hydrolases"/>
    <property type="match status" value="1"/>
</dbReference>
<organism evidence="1 2">
    <name type="scientific">Promicromonospora iranensis</name>
    <dbReference type="NCBI Taxonomy" id="1105144"/>
    <lineage>
        <taxon>Bacteria</taxon>
        <taxon>Bacillati</taxon>
        <taxon>Actinomycetota</taxon>
        <taxon>Actinomycetes</taxon>
        <taxon>Micrococcales</taxon>
        <taxon>Promicromonosporaceae</taxon>
        <taxon>Promicromonospora</taxon>
    </lineage>
</organism>
<comment type="caution">
    <text evidence="1">The sequence shown here is derived from an EMBL/GenBank/DDBJ whole genome shotgun (WGS) entry which is preliminary data.</text>
</comment>
<name>A0ABU2CLB3_9MICO</name>
<evidence type="ECO:0000313" key="2">
    <source>
        <dbReference type="Proteomes" id="UP001183585"/>
    </source>
</evidence>
<evidence type="ECO:0000313" key="1">
    <source>
        <dbReference type="EMBL" id="MDR7382129.1"/>
    </source>
</evidence>
<gene>
    <name evidence="1" type="ORF">J2S48_001644</name>
</gene>
<sequence>MTGTIVLVGPAATGKSTLGRLVAARLGKPFVDIDEIAWPYYAETGWDLDRLLDRIHAVGRVDAEREWEPARAHATERIMADQPDAVVALGAGHTSYSDPTCAQRVQAALSQAPHVVLLLPSPDPKRSLAVLRERSIAAKDTDWIRDGHDFLDQWITDPFNHTVSTSVLYTDGLTPEQAATSIVAEASESNRAG</sequence>
<reference evidence="1 2" key="1">
    <citation type="submission" date="2023-07" db="EMBL/GenBank/DDBJ databases">
        <title>Sequencing the genomes of 1000 actinobacteria strains.</title>
        <authorList>
            <person name="Klenk H.-P."/>
        </authorList>
    </citation>
    <scope>NUCLEOTIDE SEQUENCE [LARGE SCALE GENOMIC DNA]</scope>
    <source>
        <strain evidence="1 2">DSM 45554</strain>
    </source>
</reference>
<dbReference type="Gene3D" id="3.40.50.300">
    <property type="entry name" value="P-loop containing nucleotide triphosphate hydrolases"/>
    <property type="match status" value="1"/>
</dbReference>
<dbReference type="InterPro" id="IPR031322">
    <property type="entry name" value="Shikimate/glucono_kinase"/>
</dbReference>
<dbReference type="EC" id="2.7.1.71" evidence="1"/>
<accession>A0ABU2CLB3</accession>
<dbReference type="InterPro" id="IPR027417">
    <property type="entry name" value="P-loop_NTPase"/>
</dbReference>
<proteinExistence type="predicted"/>
<dbReference type="EMBL" id="JAVDYE010000001">
    <property type="protein sequence ID" value="MDR7382129.1"/>
    <property type="molecule type" value="Genomic_DNA"/>
</dbReference>
<dbReference type="RefSeq" id="WP_274996488.1">
    <property type="nucleotide sequence ID" value="NZ_JAJQQP010000012.1"/>
</dbReference>
<keyword evidence="2" id="KW-1185">Reference proteome</keyword>
<keyword evidence="1" id="KW-0808">Transferase</keyword>
<protein>
    <submittedName>
        <fullName evidence="1">Shikimate kinase</fullName>
        <ecNumber evidence="1">2.7.1.71</ecNumber>
    </submittedName>
</protein>
<dbReference type="Proteomes" id="UP001183585">
    <property type="component" value="Unassembled WGS sequence"/>
</dbReference>
<dbReference type="GO" id="GO:0004765">
    <property type="term" value="F:shikimate kinase activity"/>
    <property type="evidence" value="ECO:0007669"/>
    <property type="project" value="UniProtKB-EC"/>
</dbReference>
<keyword evidence="1" id="KW-0418">Kinase</keyword>
<dbReference type="Pfam" id="PF01202">
    <property type="entry name" value="SKI"/>
    <property type="match status" value="1"/>
</dbReference>